<feature type="compositionally biased region" description="Gly residues" evidence="1">
    <location>
        <begin position="83"/>
        <end position="94"/>
    </location>
</feature>
<feature type="compositionally biased region" description="Low complexity" evidence="1">
    <location>
        <begin position="109"/>
        <end position="126"/>
    </location>
</feature>
<protein>
    <submittedName>
        <fullName evidence="2">ABC transporter substrate-binding protein</fullName>
    </submittedName>
</protein>
<accession>A0A807LKM0</accession>
<organism evidence="2 3">
    <name type="scientific">Kosakonia cowanii JCM 10956 = DSM 18146</name>
    <dbReference type="NCBI Taxonomy" id="1300165"/>
    <lineage>
        <taxon>Bacteria</taxon>
        <taxon>Pseudomonadati</taxon>
        <taxon>Pseudomonadota</taxon>
        <taxon>Gammaproteobacteria</taxon>
        <taxon>Enterobacterales</taxon>
        <taxon>Enterobacteriaceae</taxon>
        <taxon>Kosakonia</taxon>
    </lineage>
</organism>
<feature type="region of interest" description="Disordered" evidence="1">
    <location>
        <begin position="195"/>
        <end position="231"/>
    </location>
</feature>
<evidence type="ECO:0000313" key="2">
    <source>
        <dbReference type="EMBL" id="APZ06580.1"/>
    </source>
</evidence>
<dbReference type="KEGG" id="kco:BWI95_16770"/>
<sequence>MQYDEQQLINGLFQRLKQAEQQNGQRDAQAERQIAELVKQQPAAPYYMAQSMLIQEAALKRMQARVQELENQLAQQQQSQQPSGGGSFLSGLFGGNKNQPVQPAQNWGAPPVQQQPQQYASPAPTASRGSGFMAGALQTAAGVAGGVVIADMLTSMFHHSQPQEIVNIIEEPAAAAGDATQNDAFNSDAFNNASDTHFLDNSDPYQSDSVSDYQNDDFGSDDFSNDDDSFI</sequence>
<reference evidence="2 3" key="1">
    <citation type="submission" date="2017-01" db="EMBL/GenBank/DDBJ databases">
        <authorList>
            <person name="Cao J.-M."/>
        </authorList>
    </citation>
    <scope>NUCLEOTIDE SEQUENCE [LARGE SCALE GENOMIC DNA]</scope>
    <source>
        <strain evidence="2 3">888-76</strain>
    </source>
</reference>
<gene>
    <name evidence="2" type="ORF">BWI95_16770</name>
</gene>
<dbReference type="InterPro" id="IPR018648">
    <property type="entry name" value="DUF2076"/>
</dbReference>
<keyword evidence="3" id="KW-1185">Reference proteome</keyword>
<dbReference type="AlphaFoldDB" id="A0A807LKM0"/>
<dbReference type="RefSeq" id="WP_054803624.1">
    <property type="nucleotide sequence ID" value="NZ_CP019445.1"/>
</dbReference>
<feature type="compositionally biased region" description="Polar residues" evidence="1">
    <location>
        <begin position="203"/>
        <end position="213"/>
    </location>
</feature>
<dbReference type="Pfam" id="PF09849">
    <property type="entry name" value="DUF2076"/>
    <property type="match status" value="1"/>
</dbReference>
<dbReference type="EMBL" id="CP019445">
    <property type="protein sequence ID" value="APZ06580.1"/>
    <property type="molecule type" value="Genomic_DNA"/>
</dbReference>
<feature type="region of interest" description="Disordered" evidence="1">
    <location>
        <begin position="70"/>
        <end position="128"/>
    </location>
</feature>
<evidence type="ECO:0000313" key="3">
    <source>
        <dbReference type="Proteomes" id="UP000187148"/>
    </source>
</evidence>
<name>A0A807LKM0_9ENTR</name>
<feature type="compositionally biased region" description="Acidic residues" evidence="1">
    <location>
        <begin position="214"/>
        <end position="231"/>
    </location>
</feature>
<dbReference type="Proteomes" id="UP000187148">
    <property type="component" value="Chromosome"/>
</dbReference>
<proteinExistence type="predicted"/>
<feature type="compositionally biased region" description="Polar residues" evidence="1">
    <location>
        <begin position="96"/>
        <end position="105"/>
    </location>
</feature>
<evidence type="ECO:0000256" key="1">
    <source>
        <dbReference type="SAM" id="MobiDB-lite"/>
    </source>
</evidence>